<sequence length="127" mass="14692">MLLGLKRKLNVCKKKQKMRHEKRLENEIAETQARKEAYRKKVEADLPPEPPLGQGDGITKLKFRLPKGNILREDSMPLLHLSMKQVLLDFLVVKGYPTEEYKVISSWPRRDVSINIASIVAYCYSLL</sequence>
<keyword evidence="3" id="KW-1185">Reference proteome</keyword>
<dbReference type="Proteomes" id="UP001162164">
    <property type="component" value="Unassembled WGS sequence"/>
</dbReference>
<dbReference type="EMBL" id="JAPWTJ010000389">
    <property type="protein sequence ID" value="KAJ8978931.1"/>
    <property type="molecule type" value="Genomic_DNA"/>
</dbReference>
<evidence type="ECO:0000313" key="3">
    <source>
        <dbReference type="Proteomes" id="UP001162164"/>
    </source>
</evidence>
<proteinExistence type="predicted"/>
<comment type="caution">
    <text evidence="2">The sequence shown here is derived from an EMBL/GenBank/DDBJ whole genome shotgun (WGS) entry which is preliminary data.</text>
</comment>
<protein>
    <recommendedName>
        <fullName evidence="4">UBX domain-containing protein</fullName>
    </recommendedName>
</protein>
<feature type="coiled-coil region" evidence="1">
    <location>
        <begin position="14"/>
        <end position="41"/>
    </location>
</feature>
<reference evidence="2" key="1">
    <citation type="journal article" date="2023" name="Insect Mol. Biol.">
        <title>Genome sequencing provides insights into the evolution of gene families encoding plant cell wall-degrading enzymes in longhorned beetles.</title>
        <authorList>
            <person name="Shin N.R."/>
            <person name="Okamura Y."/>
            <person name="Kirsch R."/>
            <person name="Pauchet Y."/>
        </authorList>
    </citation>
    <scope>NUCLEOTIDE SEQUENCE</scope>
    <source>
        <strain evidence="2">MMC_N1</strain>
    </source>
</reference>
<accession>A0ABQ9JL50</accession>
<name>A0ABQ9JL50_9CUCU</name>
<dbReference type="Gene3D" id="3.10.20.90">
    <property type="entry name" value="Phosphatidylinositol 3-kinase Catalytic Subunit, Chain A, domain 1"/>
    <property type="match status" value="1"/>
</dbReference>
<keyword evidence="1" id="KW-0175">Coiled coil</keyword>
<evidence type="ECO:0000256" key="1">
    <source>
        <dbReference type="SAM" id="Coils"/>
    </source>
</evidence>
<gene>
    <name evidence="2" type="ORF">NQ317_002992</name>
</gene>
<dbReference type="InterPro" id="IPR029071">
    <property type="entry name" value="Ubiquitin-like_domsf"/>
</dbReference>
<evidence type="ECO:0000313" key="2">
    <source>
        <dbReference type="EMBL" id="KAJ8978931.1"/>
    </source>
</evidence>
<organism evidence="2 3">
    <name type="scientific">Molorchus minor</name>
    <dbReference type="NCBI Taxonomy" id="1323400"/>
    <lineage>
        <taxon>Eukaryota</taxon>
        <taxon>Metazoa</taxon>
        <taxon>Ecdysozoa</taxon>
        <taxon>Arthropoda</taxon>
        <taxon>Hexapoda</taxon>
        <taxon>Insecta</taxon>
        <taxon>Pterygota</taxon>
        <taxon>Neoptera</taxon>
        <taxon>Endopterygota</taxon>
        <taxon>Coleoptera</taxon>
        <taxon>Polyphaga</taxon>
        <taxon>Cucujiformia</taxon>
        <taxon>Chrysomeloidea</taxon>
        <taxon>Cerambycidae</taxon>
        <taxon>Lamiinae</taxon>
        <taxon>Monochamini</taxon>
        <taxon>Molorchus</taxon>
    </lineage>
</organism>
<dbReference type="SUPFAM" id="SSF54236">
    <property type="entry name" value="Ubiquitin-like"/>
    <property type="match status" value="1"/>
</dbReference>
<evidence type="ECO:0008006" key="4">
    <source>
        <dbReference type="Google" id="ProtNLM"/>
    </source>
</evidence>